<evidence type="ECO:0000313" key="2">
    <source>
        <dbReference type="EMBL" id="XDP44290.1"/>
    </source>
</evidence>
<proteinExistence type="predicted"/>
<feature type="chain" id="PRO_5044322502" evidence="1">
    <location>
        <begin position="28"/>
        <end position="175"/>
    </location>
</feature>
<protein>
    <submittedName>
        <fullName evidence="2">Uncharacterized protein</fullName>
    </submittedName>
</protein>
<dbReference type="InterPro" id="IPR006311">
    <property type="entry name" value="TAT_signal"/>
</dbReference>
<organism evidence="2">
    <name type="scientific">Sinomonas puerhi</name>
    <dbReference type="NCBI Taxonomy" id="3238584"/>
    <lineage>
        <taxon>Bacteria</taxon>
        <taxon>Bacillati</taxon>
        <taxon>Actinomycetota</taxon>
        <taxon>Actinomycetes</taxon>
        <taxon>Micrococcales</taxon>
        <taxon>Micrococcaceae</taxon>
        <taxon>Sinomonas</taxon>
    </lineage>
</organism>
<dbReference type="EMBL" id="CP163302">
    <property type="protein sequence ID" value="XDP44290.1"/>
    <property type="molecule type" value="Genomic_DNA"/>
</dbReference>
<gene>
    <name evidence="2" type="ORF">AB5L97_13525</name>
</gene>
<dbReference type="AlphaFoldDB" id="A0AB39L1Q2"/>
<accession>A0AB39L1Q2</accession>
<feature type="signal peptide" evidence="1">
    <location>
        <begin position="1"/>
        <end position="27"/>
    </location>
</feature>
<dbReference type="PROSITE" id="PS51318">
    <property type="entry name" value="TAT"/>
    <property type="match status" value="1"/>
</dbReference>
<dbReference type="RefSeq" id="WP_369045050.1">
    <property type="nucleotide sequence ID" value="NZ_CP163302.1"/>
</dbReference>
<reference evidence="2" key="1">
    <citation type="submission" date="2024-07" db="EMBL/GenBank/DDBJ databases">
        <authorList>
            <person name="fu j."/>
        </authorList>
    </citation>
    <scope>NUCLEOTIDE SEQUENCE</scope>
    <source>
        <strain evidence="2">P10A9</strain>
    </source>
</reference>
<dbReference type="KEGG" id="spue:AB5L97_13525"/>
<evidence type="ECO:0000256" key="1">
    <source>
        <dbReference type="SAM" id="SignalP"/>
    </source>
</evidence>
<keyword evidence="1" id="KW-0732">Signal</keyword>
<name>A0AB39L1Q2_9MICC</name>
<sequence>MTETRTNNMPSRRAVTKAAAWSAPVIAAAVAAPMAAASGGNAKNGHISWNPDTSNNNQYSATGSNTLRIAADTPGGKAYTNPDQWTIDLTGTSIKVATALIGTTVVLGVPFTVSVNYVSAKIVTVTILQSFQFPQQTDVIFPAGTFVPDSSATGTNFVVAPTTDPSLSNNINPKI</sequence>